<feature type="compositionally biased region" description="Polar residues" evidence="2">
    <location>
        <begin position="89"/>
        <end position="102"/>
    </location>
</feature>
<name>A0A166I2Y4_9AGAM</name>
<reference evidence="3 4" key="1">
    <citation type="journal article" date="2016" name="Mol. Biol. Evol.">
        <title>Comparative Genomics of Early-Diverging Mushroom-Forming Fungi Provides Insights into the Origins of Lignocellulose Decay Capabilities.</title>
        <authorList>
            <person name="Nagy L.G."/>
            <person name="Riley R."/>
            <person name="Tritt A."/>
            <person name="Adam C."/>
            <person name="Daum C."/>
            <person name="Floudas D."/>
            <person name="Sun H."/>
            <person name="Yadav J.S."/>
            <person name="Pangilinan J."/>
            <person name="Larsson K.H."/>
            <person name="Matsuura K."/>
            <person name="Barry K."/>
            <person name="Labutti K."/>
            <person name="Kuo R."/>
            <person name="Ohm R.A."/>
            <person name="Bhattacharya S.S."/>
            <person name="Shirouzu T."/>
            <person name="Yoshinaga Y."/>
            <person name="Martin F.M."/>
            <person name="Grigoriev I.V."/>
            <person name="Hibbett D.S."/>
        </authorList>
    </citation>
    <scope>NUCLEOTIDE SEQUENCE [LARGE SCALE GENOMIC DNA]</scope>
    <source>
        <strain evidence="3 4">HHB10207 ss-3</strain>
    </source>
</reference>
<keyword evidence="4" id="KW-1185">Reference proteome</keyword>
<dbReference type="InterPro" id="IPR043141">
    <property type="entry name" value="Ribosomal_uL10-like_sf"/>
</dbReference>
<feature type="region of interest" description="Disordered" evidence="2">
    <location>
        <begin position="83"/>
        <end position="103"/>
    </location>
</feature>
<comment type="similarity">
    <text evidence="1">Belongs to the universal ribosomal protein uL10 family.</text>
</comment>
<evidence type="ECO:0008006" key="5">
    <source>
        <dbReference type="Google" id="ProtNLM"/>
    </source>
</evidence>
<proteinExistence type="inferred from homology"/>
<dbReference type="PANTHER" id="PTHR11560">
    <property type="entry name" value="39S RIBOSOMAL PROTEIN L10, MITOCHONDRIAL"/>
    <property type="match status" value="1"/>
</dbReference>
<sequence>MFSLRRSPCANVISKHSRQYAIWIETPRVYPDRPVERTFDVRKTHLKNRCLALLNTKSPLLFLNHKDFTAQRLIRLRREINEASKKGTKASTDPSPASSSNVEGPRLTVVKTAALGVAIRECDHLTIPTKRKLAKIISKGALAILHVPTLDPPQLTAVLRALDRAVPPKKIETPEDIAKAKQAAEADFVPGRRQKRVKPILTPELTLTGALIDGQALEVPRVRDVAKLPTLDTLRSQIVGLLSSPASQLAGILGEAAGGRLARTLEGYKKGLEEEQQPTSS</sequence>
<dbReference type="InterPro" id="IPR047865">
    <property type="entry name" value="Ribosomal_uL10_bac_type"/>
</dbReference>
<protein>
    <recommendedName>
        <fullName evidence="5">Ribosomal protein L10</fullName>
    </recommendedName>
</protein>
<dbReference type="Proteomes" id="UP000076798">
    <property type="component" value="Unassembled WGS sequence"/>
</dbReference>
<accession>A0A166I2Y4</accession>
<evidence type="ECO:0000256" key="1">
    <source>
        <dbReference type="ARBA" id="ARBA00008889"/>
    </source>
</evidence>
<evidence type="ECO:0000256" key="2">
    <source>
        <dbReference type="SAM" id="MobiDB-lite"/>
    </source>
</evidence>
<gene>
    <name evidence="3" type="ORF">SISSUDRAFT_1057744</name>
</gene>
<dbReference type="SUPFAM" id="SSF160369">
    <property type="entry name" value="Ribosomal protein L10-like"/>
    <property type="match status" value="1"/>
</dbReference>
<dbReference type="OrthoDB" id="360689at2759"/>
<dbReference type="EMBL" id="KV428008">
    <property type="protein sequence ID" value="KZT43337.1"/>
    <property type="molecule type" value="Genomic_DNA"/>
</dbReference>
<dbReference type="AlphaFoldDB" id="A0A166I2Y4"/>
<evidence type="ECO:0000313" key="3">
    <source>
        <dbReference type="EMBL" id="KZT43337.1"/>
    </source>
</evidence>
<organism evidence="3 4">
    <name type="scientific">Sistotremastrum suecicum HHB10207 ss-3</name>
    <dbReference type="NCBI Taxonomy" id="1314776"/>
    <lineage>
        <taxon>Eukaryota</taxon>
        <taxon>Fungi</taxon>
        <taxon>Dikarya</taxon>
        <taxon>Basidiomycota</taxon>
        <taxon>Agaricomycotina</taxon>
        <taxon>Agaricomycetes</taxon>
        <taxon>Sistotremastrales</taxon>
        <taxon>Sistotremastraceae</taxon>
        <taxon>Sistotremastrum</taxon>
    </lineage>
</organism>
<evidence type="ECO:0000313" key="4">
    <source>
        <dbReference type="Proteomes" id="UP000076798"/>
    </source>
</evidence>
<dbReference type="STRING" id="1314776.A0A166I2Y4"/>